<feature type="transmembrane region" description="Helical" evidence="6">
    <location>
        <begin position="215"/>
        <end position="233"/>
    </location>
</feature>
<gene>
    <name evidence="7" type="ORF">NWP23_02395</name>
</gene>
<dbReference type="EMBL" id="JANQDL010000020">
    <property type="protein sequence ID" value="MDH6062658.1"/>
    <property type="molecule type" value="Genomic_DNA"/>
</dbReference>
<feature type="transmembrane region" description="Helical" evidence="6">
    <location>
        <begin position="156"/>
        <end position="181"/>
    </location>
</feature>
<evidence type="ECO:0000256" key="3">
    <source>
        <dbReference type="ARBA" id="ARBA00022692"/>
    </source>
</evidence>
<feature type="transmembrane region" description="Helical" evidence="6">
    <location>
        <begin position="245"/>
        <end position="261"/>
    </location>
</feature>
<keyword evidence="4 6" id="KW-1133">Transmembrane helix</keyword>
<feature type="transmembrane region" description="Helical" evidence="6">
    <location>
        <begin position="42"/>
        <end position="61"/>
    </location>
</feature>
<dbReference type="InterPro" id="IPR002781">
    <property type="entry name" value="TM_pro_TauE-like"/>
</dbReference>
<keyword evidence="6" id="KW-1003">Cell membrane</keyword>
<dbReference type="PANTHER" id="PTHR43701">
    <property type="entry name" value="MEMBRANE TRANSPORTER PROTEIN MJ0441-RELATED"/>
    <property type="match status" value="1"/>
</dbReference>
<comment type="subcellular location">
    <subcellularLocation>
        <location evidence="6">Cell membrane</location>
        <topology evidence="6">Multi-pass membrane protein</topology>
    </subcellularLocation>
    <subcellularLocation>
        <location evidence="1">Membrane</location>
        <topology evidence="1">Multi-pass membrane protein</topology>
    </subcellularLocation>
</comment>
<evidence type="ECO:0000313" key="8">
    <source>
        <dbReference type="Proteomes" id="UP001159370"/>
    </source>
</evidence>
<evidence type="ECO:0000256" key="5">
    <source>
        <dbReference type="ARBA" id="ARBA00023136"/>
    </source>
</evidence>
<accession>A0AA43GXI2</accession>
<keyword evidence="5 6" id="KW-0472">Membrane</keyword>
<feature type="transmembrane region" description="Helical" evidence="6">
    <location>
        <begin position="99"/>
        <end position="117"/>
    </location>
</feature>
<name>A0AA43GXI2_9CYAN</name>
<comment type="caution">
    <text evidence="7">The sequence shown here is derived from an EMBL/GenBank/DDBJ whole genome shotgun (WGS) entry which is preliminary data.</text>
</comment>
<evidence type="ECO:0000256" key="4">
    <source>
        <dbReference type="ARBA" id="ARBA00022989"/>
    </source>
</evidence>
<reference evidence="7 8" key="1">
    <citation type="journal article" date="2023" name="J. Phycol.">
        <title>Chrysosporum ovalisporum is synonymous with the true-branching cyanobacterium Umezakia natans (Nostocales/Aphanizomenonaceae).</title>
        <authorList>
            <person name="McGregor G.B."/>
            <person name="Sendall B.C."/>
            <person name="Niiyama Y."/>
            <person name="Tuji A."/>
            <person name="Willis A."/>
        </authorList>
    </citation>
    <scope>NUCLEOTIDE SEQUENCE [LARGE SCALE GENOMIC DNA]</scope>
    <source>
        <strain evidence="7 8">FSS-62</strain>
    </source>
</reference>
<evidence type="ECO:0000313" key="7">
    <source>
        <dbReference type="EMBL" id="MDH6062658.1"/>
    </source>
</evidence>
<proteinExistence type="inferred from homology"/>
<comment type="similarity">
    <text evidence="2 6">Belongs to the 4-toluene sulfonate uptake permease (TSUP) (TC 2.A.102) family.</text>
</comment>
<dbReference type="InterPro" id="IPR051598">
    <property type="entry name" value="TSUP/Inactive_protease-like"/>
</dbReference>
<keyword evidence="3 6" id="KW-0812">Transmembrane</keyword>
<dbReference type="PANTHER" id="PTHR43701:SF2">
    <property type="entry name" value="MEMBRANE TRANSPORTER PROTEIN YJNA-RELATED"/>
    <property type="match status" value="1"/>
</dbReference>
<sequence length="301" mass="32297">MTWILGHILAVGIGISLGLIGGGGSVLALPTLVYVMGIPPKSAVAMTLVIVGTVSLIGVIPHWRQRNVNLKTAFIFGSATMLGAFAGAKIANLPFITDTLQMLLFAVMMFLAAGLMIKRSVKTATKKPTEKPTLELYPQPICKHCWLWLVSEGLGVGVLTGLVGVGGGFAIIPALVILGNLPMKEAIGTSLLIIAANAVSGFLGYWGEVALDGKIIGSFIIAASIGTLLGAYLSKYIDSKKLQKYFGYFLLGIAAFILLQNRHAFQEFRLKKAIHWHNSNHQQGYLTITQNRKKISTTSLY</sequence>
<dbReference type="RefSeq" id="WP_280700396.1">
    <property type="nucleotide sequence ID" value="NZ_JANQDL010000020.1"/>
</dbReference>
<dbReference type="Proteomes" id="UP001159370">
    <property type="component" value="Unassembled WGS sequence"/>
</dbReference>
<feature type="transmembrane region" description="Helical" evidence="6">
    <location>
        <begin position="7"/>
        <end position="36"/>
    </location>
</feature>
<evidence type="ECO:0000256" key="1">
    <source>
        <dbReference type="ARBA" id="ARBA00004141"/>
    </source>
</evidence>
<feature type="transmembrane region" description="Helical" evidence="6">
    <location>
        <begin position="187"/>
        <end position="206"/>
    </location>
</feature>
<dbReference type="AlphaFoldDB" id="A0AA43GXI2"/>
<evidence type="ECO:0000256" key="6">
    <source>
        <dbReference type="RuleBase" id="RU363041"/>
    </source>
</evidence>
<organism evidence="7 8">
    <name type="scientific">Umezakia ovalisporum FSS-62</name>
    <dbReference type="NCBI Taxonomy" id="2971776"/>
    <lineage>
        <taxon>Bacteria</taxon>
        <taxon>Bacillati</taxon>
        <taxon>Cyanobacteriota</taxon>
        <taxon>Cyanophyceae</taxon>
        <taxon>Nostocales</taxon>
        <taxon>Nodulariaceae</taxon>
        <taxon>Umezakia</taxon>
    </lineage>
</organism>
<evidence type="ECO:0000256" key="2">
    <source>
        <dbReference type="ARBA" id="ARBA00009142"/>
    </source>
</evidence>
<dbReference type="Pfam" id="PF01925">
    <property type="entry name" value="TauE"/>
    <property type="match status" value="1"/>
</dbReference>
<feature type="transmembrane region" description="Helical" evidence="6">
    <location>
        <begin position="73"/>
        <end position="93"/>
    </location>
</feature>
<dbReference type="GO" id="GO:0005886">
    <property type="term" value="C:plasma membrane"/>
    <property type="evidence" value="ECO:0007669"/>
    <property type="project" value="UniProtKB-SubCell"/>
</dbReference>
<protein>
    <recommendedName>
        <fullName evidence="6">Probable membrane transporter protein</fullName>
    </recommendedName>
</protein>